<accession>F5XEM4</accession>
<evidence type="ECO:0000313" key="2">
    <source>
        <dbReference type="EMBL" id="BAK35240.1"/>
    </source>
</evidence>
<dbReference type="HOGENOM" id="CLU_094839_0_0_11"/>
<protein>
    <submittedName>
        <fullName evidence="2">Protoporphyrinogen oxidase</fullName>
        <ecNumber evidence="2">1.3.3.4</ecNumber>
    </submittedName>
</protein>
<dbReference type="GO" id="GO:0010181">
    <property type="term" value="F:FMN binding"/>
    <property type="evidence" value="ECO:0007669"/>
    <property type="project" value="InterPro"/>
</dbReference>
<dbReference type="GO" id="GO:0070819">
    <property type="term" value="F:menaquinone-dependent protoporphyrinogen oxidase activity"/>
    <property type="evidence" value="ECO:0007669"/>
    <property type="project" value="TreeGrafter"/>
</dbReference>
<keyword evidence="2" id="KW-0560">Oxidoreductase</keyword>
<dbReference type="InterPro" id="IPR029039">
    <property type="entry name" value="Flavoprotein-like_sf"/>
</dbReference>
<organism evidence="2 3">
    <name type="scientific">Microlunatus phosphovorus (strain ATCC 700054 / DSM 10555 / JCM 9379 / NBRC 101784 / NCIMB 13414 / VKM Ac-1990 / NM-1)</name>
    <dbReference type="NCBI Taxonomy" id="1032480"/>
    <lineage>
        <taxon>Bacteria</taxon>
        <taxon>Bacillati</taxon>
        <taxon>Actinomycetota</taxon>
        <taxon>Actinomycetes</taxon>
        <taxon>Propionibacteriales</taxon>
        <taxon>Propionibacteriaceae</taxon>
        <taxon>Microlunatus</taxon>
    </lineage>
</organism>
<dbReference type="KEGG" id="mph:MLP_22260"/>
<dbReference type="EMBL" id="AP012204">
    <property type="protein sequence ID" value="BAK35240.1"/>
    <property type="molecule type" value="Genomic_DNA"/>
</dbReference>
<dbReference type="OrthoDB" id="9795729at2"/>
<dbReference type="STRING" id="1032480.MLP_22260"/>
<evidence type="ECO:0000313" key="3">
    <source>
        <dbReference type="Proteomes" id="UP000007947"/>
    </source>
</evidence>
<dbReference type="InterPro" id="IPR008254">
    <property type="entry name" value="Flavodoxin/NO_synth"/>
</dbReference>
<dbReference type="PROSITE" id="PS50902">
    <property type="entry name" value="FLAVODOXIN_LIKE"/>
    <property type="match status" value="1"/>
</dbReference>
<proteinExistence type="predicted"/>
<dbReference type="Pfam" id="PF12724">
    <property type="entry name" value="Flavodoxin_5"/>
    <property type="match status" value="1"/>
</dbReference>
<dbReference type="eggNOG" id="COG4635">
    <property type="taxonomic scope" value="Bacteria"/>
</dbReference>
<dbReference type="Proteomes" id="UP000007947">
    <property type="component" value="Chromosome"/>
</dbReference>
<gene>
    <name evidence="2" type="primary">hemG</name>
    <name evidence="2" type="ordered locus">MLP_22260</name>
</gene>
<dbReference type="GO" id="GO:0006783">
    <property type="term" value="P:heme biosynthetic process"/>
    <property type="evidence" value="ECO:0007669"/>
    <property type="project" value="TreeGrafter"/>
</dbReference>
<dbReference type="SUPFAM" id="SSF52218">
    <property type="entry name" value="Flavoproteins"/>
    <property type="match status" value="1"/>
</dbReference>
<dbReference type="EC" id="1.3.3.4" evidence="2"/>
<dbReference type="PANTHER" id="PTHR38030:SF2">
    <property type="entry name" value="PROTOPORPHYRINOGEN IX DEHYDROGENASE [QUINONE]"/>
    <property type="match status" value="1"/>
</dbReference>
<dbReference type="AlphaFoldDB" id="F5XEM4"/>
<name>F5XEM4_MICPN</name>
<dbReference type="InterPro" id="IPR026816">
    <property type="entry name" value="Flavodoxin_dom"/>
</dbReference>
<dbReference type="GO" id="GO:0004729">
    <property type="term" value="F:oxygen-dependent protoporphyrinogen oxidase activity"/>
    <property type="evidence" value="ECO:0007669"/>
    <property type="project" value="UniProtKB-EC"/>
</dbReference>
<sequence length="177" mass="18914">MATICICYGTTDGQTAEVAEYVAAGIRELGHVARVVDLKDPADVALDGVDAVLVGASIHMNSHASYVVNFVKANLTTLRSLPSAFVSVSLSAYGDPARATGYIEQFCAQTGWQPNASIAVAGALRYTRYGVVKRGLMKQVAREKNLSTDTSVDAVYTDWDAVSAFTRDFISKIAVRT</sequence>
<feature type="domain" description="Flavodoxin-like" evidence="1">
    <location>
        <begin position="4"/>
        <end position="170"/>
    </location>
</feature>
<evidence type="ECO:0000259" key="1">
    <source>
        <dbReference type="PROSITE" id="PS50902"/>
    </source>
</evidence>
<dbReference type="RefSeq" id="WP_013863112.1">
    <property type="nucleotide sequence ID" value="NC_015635.1"/>
</dbReference>
<dbReference type="PANTHER" id="PTHR38030">
    <property type="entry name" value="PROTOPORPHYRINOGEN IX DEHYDROGENASE [MENAQUINONE]"/>
    <property type="match status" value="1"/>
</dbReference>
<keyword evidence="3" id="KW-1185">Reference proteome</keyword>
<dbReference type="Gene3D" id="3.40.50.360">
    <property type="match status" value="1"/>
</dbReference>
<dbReference type="InterPro" id="IPR052200">
    <property type="entry name" value="Protoporphyrinogen_IX_DH"/>
</dbReference>
<reference evidence="2 3" key="1">
    <citation type="submission" date="2011-05" db="EMBL/GenBank/DDBJ databases">
        <title>Whole genome sequence of Microlunatus phosphovorus NM-1.</title>
        <authorList>
            <person name="Hosoyama A."/>
            <person name="Sasaki K."/>
            <person name="Harada T."/>
            <person name="Igarashi R."/>
            <person name="Kawakoshi A."/>
            <person name="Sasagawa M."/>
            <person name="Fukada J."/>
            <person name="Nakamura S."/>
            <person name="Katano Y."/>
            <person name="Hanada S."/>
            <person name="Kamagata Y."/>
            <person name="Nakamura N."/>
            <person name="Yamazaki S."/>
            <person name="Fujita N."/>
        </authorList>
    </citation>
    <scope>NUCLEOTIDE SEQUENCE [LARGE SCALE GENOMIC DNA]</scope>
    <source>
        <strain evidence="3">ATCC 700054 / DSM 10555 / JCM 9379 / NBRC 101784 / NCIMB 13414 / VKM Ac-1990 / NM-1</strain>
    </source>
</reference>